<dbReference type="EC" id="4.6.1.2" evidence="3 12"/>
<dbReference type="InterPro" id="IPR001245">
    <property type="entry name" value="Ser-Thr/Tyr_kinase_cat_dom"/>
</dbReference>
<dbReference type="CDD" id="cd06370">
    <property type="entry name" value="PBP1_SAP_GC-like"/>
    <property type="match status" value="1"/>
</dbReference>
<proteinExistence type="inferred from homology"/>
<dbReference type="InterPro" id="IPR011009">
    <property type="entry name" value="Kinase-like_dom_sf"/>
</dbReference>
<keyword evidence="9 11" id="KW-0456">Lyase</keyword>
<reference evidence="17" key="1">
    <citation type="journal article" date="2015" name="Proc. Natl. Acad. Sci. U.S.A.">
        <title>Genome sequence of the Asian Tiger mosquito, Aedes albopictus, reveals insights into its biology, genetics, and evolution.</title>
        <authorList>
            <person name="Chen X.G."/>
            <person name="Jiang X."/>
            <person name="Gu J."/>
            <person name="Xu M."/>
            <person name="Wu Y."/>
            <person name="Deng Y."/>
            <person name="Zhang C."/>
            <person name="Bonizzoni M."/>
            <person name="Dermauw W."/>
            <person name="Vontas J."/>
            <person name="Armbruster P."/>
            <person name="Huang X."/>
            <person name="Yang Y."/>
            <person name="Zhang H."/>
            <person name="He W."/>
            <person name="Peng H."/>
            <person name="Liu Y."/>
            <person name="Wu K."/>
            <person name="Chen J."/>
            <person name="Lirakis M."/>
            <person name="Topalis P."/>
            <person name="Van Leeuwen T."/>
            <person name="Hall A.B."/>
            <person name="Jiang X."/>
            <person name="Thorpe C."/>
            <person name="Mueller R.L."/>
            <person name="Sun C."/>
            <person name="Waterhouse R.M."/>
            <person name="Yan G."/>
            <person name="Tu Z.J."/>
            <person name="Fang X."/>
            <person name="James A.A."/>
        </authorList>
    </citation>
    <scope>NUCLEOTIDE SEQUENCE [LARGE SCALE GENOMIC DNA]</scope>
    <source>
        <strain evidence="17">Foshan</strain>
    </source>
</reference>
<dbReference type="InterPro" id="IPR001828">
    <property type="entry name" value="ANF_lig-bd_rcpt"/>
</dbReference>
<evidence type="ECO:0000259" key="15">
    <source>
        <dbReference type="PROSITE" id="PS50125"/>
    </source>
</evidence>
<feature type="transmembrane region" description="Helical" evidence="13">
    <location>
        <begin position="445"/>
        <end position="466"/>
    </location>
</feature>
<dbReference type="InterPro" id="IPR018297">
    <property type="entry name" value="A/G_cyclase_CS"/>
</dbReference>
<dbReference type="SUPFAM" id="SSF53822">
    <property type="entry name" value="Periplasmic binding protein-like I"/>
    <property type="match status" value="1"/>
</dbReference>
<evidence type="ECO:0000313" key="16">
    <source>
        <dbReference type="EnsemblMetazoa" id="AALFPA23_021923.P32459"/>
    </source>
</evidence>
<evidence type="ECO:0000256" key="2">
    <source>
        <dbReference type="ARBA" id="ARBA00004479"/>
    </source>
</evidence>
<accession>A0ABM1ZV24</accession>
<dbReference type="Pfam" id="PF00211">
    <property type="entry name" value="Guanylate_cyc"/>
    <property type="match status" value="1"/>
</dbReference>
<dbReference type="PROSITE" id="PS50125">
    <property type="entry name" value="GUANYLATE_CYCLASE_2"/>
    <property type="match status" value="1"/>
</dbReference>
<dbReference type="InterPro" id="IPR028082">
    <property type="entry name" value="Peripla_BP_I"/>
</dbReference>
<dbReference type="Proteomes" id="UP000069940">
    <property type="component" value="Unassembled WGS sequence"/>
</dbReference>
<feature type="domain" description="Guanylate cyclase" evidence="15">
    <location>
        <begin position="849"/>
        <end position="979"/>
    </location>
</feature>
<dbReference type="Gene3D" id="3.30.70.1230">
    <property type="entry name" value="Nucleotide cyclase"/>
    <property type="match status" value="1"/>
</dbReference>
<evidence type="ECO:0000313" key="17">
    <source>
        <dbReference type="Proteomes" id="UP000069940"/>
    </source>
</evidence>
<feature type="domain" description="Protein kinase" evidence="14">
    <location>
        <begin position="508"/>
        <end position="781"/>
    </location>
</feature>
<evidence type="ECO:0000256" key="13">
    <source>
        <dbReference type="SAM" id="Phobius"/>
    </source>
</evidence>
<dbReference type="PROSITE" id="PS50011">
    <property type="entry name" value="PROTEIN_KINASE_DOM"/>
    <property type="match status" value="1"/>
</dbReference>
<dbReference type="CDD" id="cd07302">
    <property type="entry name" value="CHD"/>
    <property type="match status" value="1"/>
</dbReference>
<keyword evidence="6 13" id="KW-1133">Transmembrane helix</keyword>
<evidence type="ECO:0000256" key="6">
    <source>
        <dbReference type="ARBA" id="ARBA00022989"/>
    </source>
</evidence>
<sequence length="1163" mass="132605">MLSKFSMLQPFVFTSIRLLSNQFYCSIISQWHHISISRKMTEMRDEGIAAFIGPDETCTTEALVASAWNIPMISYKCADAAVSDKTVYSSFARTLPPATKVSKSVVSLLAAYNWHCFSIVAGKHPAWSMEIAQAIKLQAEGNNLTVNHFREYSDYIPSKIYKLQNIVDETYLTTRIYVFVGDYIEMVDFVRCLQNRYLLSSGDYMVISIDDEVYDPSTKRNIYQEYSDFYQKYARNSKETFANRKRYSFKDIQERLQEAFLSVLRISPLFPMNPQYKKLCHQIKLYSRQEPFRVPLPTNPKIYQEIQVPIYAAHLYDAVIIYARAATEVVQAGGNLHDGRLIMRHILNRSYHSIQGFDVYIDENGDAEGNFTVIALQKDEKVNNSLNKSMQPVGMFVYSSNGTNLPEFKYLSSQRPIMWVKGRPPLAEPPCGFHGEKCRPITRDWRYITGIMMGTLFITIFAVILFKHYRYEQTLACLMWKVEMKDVTIISSPDLMYGSDSKKKLTQVCRQSILANGTDTTKRAFTNIGLYRGNIVAINYLHKRSVDITRTIRKELKQMRELRHENLITFVGASVDHGVVAILTSYCARGSLADVLANEDLSLDHMFVSSLVSDIVKGLIYLHDSDVGSHGSLRSSKILIDSRWVAQISDFGLHEFKSGQEEPNKFEKELRRSLWKAPEILRNPNTPSRGTQKGDVYSFGIILYEIVGRKGPWGEINLNYQEIIARVISPQNYGIFRPLLRGLEASDYVIQCLQACWEEEPDDRPDIRLVRVKLKPMQAGLKPNIFDNMLAIMEKYAYNLEGIVQERTNQLTEEKKKTESLLLRMLPRSVAESLMRGERVEAECFDCVTIFFSDLVGFTELCAQSNPFEVVEMLNDLYTCCDFIISSYDVYKVETIGDAYMVVSGLPIRNGDRHAGEIASLALHLLNSLSNLEIRHRPGEFIQIRIGIHSGQCVAGVVGLKMPRYCLFGDTVNTASRMESTGDAMKIHISSVTYNLLKKIGGYRFEERGVIKVKGKGDMRTFWLIGEDDQKRMDRFGSNEAVKNMSLSIIPDLICTPGHSQPELQHSSRHPLHTCSDQELPVETIPGTLGCYICRKRKIYKMPMIPHATSQSYSVNGSGAVVADEAVCTCRHQHCLFDYYNDTLMTVRTIREPRSAPHITFMQ</sequence>
<dbReference type="GeneID" id="109433032"/>
<evidence type="ECO:0000256" key="10">
    <source>
        <dbReference type="ARBA" id="ARBA00023293"/>
    </source>
</evidence>
<keyword evidence="5" id="KW-0547">Nucleotide-binding</keyword>
<keyword evidence="7 13" id="KW-0472">Membrane</keyword>
<dbReference type="SUPFAM" id="SSF55073">
    <property type="entry name" value="Nucleotide cyclase"/>
    <property type="match status" value="1"/>
</dbReference>
<evidence type="ECO:0000256" key="12">
    <source>
        <dbReference type="RuleBase" id="RU003431"/>
    </source>
</evidence>
<evidence type="ECO:0000259" key="14">
    <source>
        <dbReference type="PROSITE" id="PS50011"/>
    </source>
</evidence>
<dbReference type="Gene3D" id="1.10.510.10">
    <property type="entry name" value="Transferase(Phosphotransferase) domain 1"/>
    <property type="match status" value="1"/>
</dbReference>
<keyword evidence="17" id="KW-1185">Reference proteome</keyword>
<dbReference type="InterPro" id="IPR000719">
    <property type="entry name" value="Prot_kinase_dom"/>
</dbReference>
<reference evidence="16" key="2">
    <citation type="submission" date="2025-05" db="UniProtKB">
        <authorList>
            <consortium name="EnsemblMetazoa"/>
        </authorList>
    </citation>
    <scope>IDENTIFICATION</scope>
    <source>
        <strain evidence="16">Foshan</strain>
    </source>
</reference>
<evidence type="ECO:0000256" key="1">
    <source>
        <dbReference type="ARBA" id="ARBA00001436"/>
    </source>
</evidence>
<evidence type="ECO:0000256" key="3">
    <source>
        <dbReference type="ARBA" id="ARBA00012202"/>
    </source>
</evidence>
<dbReference type="EnsemblMetazoa" id="AALFPA23_021923.R32459">
    <property type="protein sequence ID" value="AALFPA23_021923.P32459"/>
    <property type="gene ID" value="AALFPA23_021923"/>
</dbReference>
<dbReference type="SMART" id="SM00044">
    <property type="entry name" value="CYCc"/>
    <property type="match status" value="1"/>
</dbReference>
<dbReference type="Gene3D" id="3.40.50.2300">
    <property type="match status" value="2"/>
</dbReference>
<dbReference type="Pfam" id="PF01094">
    <property type="entry name" value="ANF_receptor"/>
    <property type="match status" value="1"/>
</dbReference>
<dbReference type="InterPro" id="IPR050401">
    <property type="entry name" value="Cyclic_nucleotide_synthase"/>
</dbReference>
<evidence type="ECO:0000256" key="11">
    <source>
        <dbReference type="RuleBase" id="RU000405"/>
    </source>
</evidence>
<dbReference type="Pfam" id="PF07714">
    <property type="entry name" value="PK_Tyr_Ser-Thr"/>
    <property type="match status" value="1"/>
</dbReference>
<dbReference type="InterPro" id="IPR029787">
    <property type="entry name" value="Nucleotide_cyclase"/>
</dbReference>
<evidence type="ECO:0000256" key="4">
    <source>
        <dbReference type="ARBA" id="ARBA00022692"/>
    </source>
</evidence>
<comment type="subcellular location">
    <subcellularLocation>
        <location evidence="2">Membrane</location>
        <topology evidence="2">Single-pass type I membrane protein</topology>
    </subcellularLocation>
</comment>
<protein>
    <recommendedName>
        <fullName evidence="3 12">Guanylate cyclase</fullName>
        <ecNumber evidence="3 12">4.6.1.2</ecNumber>
    </recommendedName>
</protein>
<evidence type="ECO:0000256" key="8">
    <source>
        <dbReference type="ARBA" id="ARBA00023180"/>
    </source>
</evidence>
<dbReference type="SUPFAM" id="SSF56112">
    <property type="entry name" value="Protein kinase-like (PK-like)"/>
    <property type="match status" value="1"/>
</dbReference>
<evidence type="ECO:0000256" key="5">
    <source>
        <dbReference type="ARBA" id="ARBA00022741"/>
    </source>
</evidence>
<dbReference type="PROSITE" id="PS00452">
    <property type="entry name" value="GUANYLATE_CYCLASE_1"/>
    <property type="match status" value="1"/>
</dbReference>
<comment type="similarity">
    <text evidence="11">Belongs to the adenylyl cyclase class-4/guanylyl cyclase family.</text>
</comment>
<keyword evidence="10 12" id="KW-0141">cGMP biosynthesis</keyword>
<dbReference type="InterPro" id="IPR001054">
    <property type="entry name" value="A/G_cyclase"/>
</dbReference>
<evidence type="ECO:0000256" key="9">
    <source>
        <dbReference type="ARBA" id="ARBA00023239"/>
    </source>
</evidence>
<dbReference type="PANTHER" id="PTHR11920">
    <property type="entry name" value="GUANYLYL CYCLASE"/>
    <property type="match status" value="1"/>
</dbReference>
<name>A0ABM1ZV24_AEDAL</name>
<organism evidence="16 17">
    <name type="scientific">Aedes albopictus</name>
    <name type="common">Asian tiger mosquito</name>
    <name type="synonym">Stegomyia albopicta</name>
    <dbReference type="NCBI Taxonomy" id="7160"/>
    <lineage>
        <taxon>Eukaryota</taxon>
        <taxon>Metazoa</taxon>
        <taxon>Ecdysozoa</taxon>
        <taxon>Arthropoda</taxon>
        <taxon>Hexapoda</taxon>
        <taxon>Insecta</taxon>
        <taxon>Pterygota</taxon>
        <taxon>Neoptera</taxon>
        <taxon>Endopterygota</taxon>
        <taxon>Diptera</taxon>
        <taxon>Nematocera</taxon>
        <taxon>Culicoidea</taxon>
        <taxon>Culicidae</taxon>
        <taxon>Culicinae</taxon>
        <taxon>Aedini</taxon>
        <taxon>Aedes</taxon>
        <taxon>Stegomyia</taxon>
    </lineage>
</organism>
<keyword evidence="8" id="KW-0325">Glycoprotein</keyword>
<feature type="transmembrane region" description="Helical" evidence="13">
    <location>
        <begin position="567"/>
        <end position="586"/>
    </location>
</feature>
<dbReference type="Gene3D" id="6.10.250.780">
    <property type="match status" value="1"/>
</dbReference>
<keyword evidence="4 13" id="KW-0812">Transmembrane</keyword>
<evidence type="ECO:0000256" key="7">
    <source>
        <dbReference type="ARBA" id="ARBA00023136"/>
    </source>
</evidence>
<dbReference type="RefSeq" id="XP_062707143.1">
    <property type="nucleotide sequence ID" value="XM_062851159.1"/>
</dbReference>
<comment type="catalytic activity">
    <reaction evidence="1 12">
        <text>GTP = 3',5'-cyclic GMP + diphosphate</text>
        <dbReference type="Rhea" id="RHEA:13665"/>
        <dbReference type="ChEBI" id="CHEBI:33019"/>
        <dbReference type="ChEBI" id="CHEBI:37565"/>
        <dbReference type="ChEBI" id="CHEBI:57746"/>
        <dbReference type="EC" id="4.6.1.2"/>
    </reaction>
</comment>
<dbReference type="PANTHER" id="PTHR11920:SF501">
    <property type="entry name" value="GUANYLATE CYCLASE 32E"/>
    <property type="match status" value="1"/>
</dbReference>